<sequence length="166" mass="19263">MLSKACSSVFWYWVHGCYSFGKDLVLLNPQSRRSLAERKTPKELGKELGIVDGDTSDSDRDSTSIFDSNTHIQQKFCFDRICQVLQESCGEYLHQVLCVNYECLGNLLDFKYDKTLGVQPNDYVVLKFLDMEYLEDFSIWNLDDELGDGFVEEWKNEMLNQPKVQT</sequence>
<accession>A0ACB5U0M5</accession>
<comment type="caution">
    <text evidence="1">The sequence shown here is derived from an EMBL/GenBank/DDBJ whole genome shotgun (WGS) entry which is preliminary data.</text>
</comment>
<evidence type="ECO:0000313" key="1">
    <source>
        <dbReference type="EMBL" id="GME98829.1"/>
    </source>
</evidence>
<dbReference type="EMBL" id="BSXS01010747">
    <property type="protein sequence ID" value="GME98829.1"/>
    <property type="molecule type" value="Genomic_DNA"/>
</dbReference>
<proteinExistence type="predicted"/>
<protein>
    <submittedName>
        <fullName evidence="1">Unnamed protein product</fullName>
    </submittedName>
</protein>
<keyword evidence="2" id="KW-1185">Reference proteome</keyword>
<gene>
    <name evidence="1" type="ORF">Amon02_001053500</name>
</gene>
<evidence type="ECO:0000313" key="2">
    <source>
        <dbReference type="Proteomes" id="UP001165064"/>
    </source>
</evidence>
<organism evidence="1 2">
    <name type="scientific">Ambrosiozyma monospora</name>
    <name type="common">Yeast</name>
    <name type="synonym">Endomycopsis monosporus</name>
    <dbReference type="NCBI Taxonomy" id="43982"/>
    <lineage>
        <taxon>Eukaryota</taxon>
        <taxon>Fungi</taxon>
        <taxon>Dikarya</taxon>
        <taxon>Ascomycota</taxon>
        <taxon>Saccharomycotina</taxon>
        <taxon>Pichiomycetes</taxon>
        <taxon>Pichiales</taxon>
        <taxon>Pichiaceae</taxon>
        <taxon>Ambrosiozyma</taxon>
    </lineage>
</organism>
<name>A0ACB5U0M5_AMBMO</name>
<dbReference type="Proteomes" id="UP001165064">
    <property type="component" value="Unassembled WGS sequence"/>
</dbReference>
<reference evidence="1" key="1">
    <citation type="submission" date="2023-04" db="EMBL/GenBank/DDBJ databases">
        <title>Ambrosiozyma monospora NBRC 10751.</title>
        <authorList>
            <person name="Ichikawa N."/>
            <person name="Sato H."/>
            <person name="Tonouchi N."/>
        </authorList>
    </citation>
    <scope>NUCLEOTIDE SEQUENCE</scope>
    <source>
        <strain evidence="1">NBRC 10751</strain>
    </source>
</reference>